<dbReference type="OrthoDB" id="3256520at2759"/>
<dbReference type="AlphaFoldDB" id="A0A9W9EKT3"/>
<dbReference type="InterPro" id="IPR023198">
    <property type="entry name" value="PGP-like_dom2"/>
</dbReference>
<dbReference type="EMBL" id="JAPQKH010000008">
    <property type="protein sequence ID" value="KAJ5083667.1"/>
    <property type="molecule type" value="Genomic_DNA"/>
</dbReference>
<name>A0A9W9EKT3_9EURO</name>
<dbReference type="SFLD" id="SFLDG01129">
    <property type="entry name" value="C1.5:_HAD__Beta-PGM__Phosphata"/>
    <property type="match status" value="1"/>
</dbReference>
<gene>
    <name evidence="3" type="ORF">N7456_013094</name>
</gene>
<dbReference type="InterPro" id="IPR051540">
    <property type="entry name" value="S-2-haloacid_dehalogenase"/>
</dbReference>
<keyword evidence="4" id="KW-1185">Reference proteome</keyword>
<evidence type="ECO:0000313" key="4">
    <source>
        <dbReference type="Proteomes" id="UP001149165"/>
    </source>
</evidence>
<sequence>MADKIVVAFDMYGTLLSTDSISKQLEIYFGPDMAPSIATLWRRYQLEYTWRLNSMATMDSSGYSTCLMLLILLEQYEDFAAVTRNSLRHALNELGQQLQDNEIESLIKAYDNLHTFPDVGPALNRIANNLSIRAVIFSNGTKDMISNSVLRSADLSKHASIFSDLVTVDEIKKYKPSPITYQHAAKKVGKELSQMGEIWLVSSNPFDVVGARTAGMNAIWVDRAARGWQDAVSPGVKPTAIVHSLEQVVTEINNKH</sequence>
<organism evidence="3 4">
    <name type="scientific">Penicillium angulare</name>
    <dbReference type="NCBI Taxonomy" id="116970"/>
    <lineage>
        <taxon>Eukaryota</taxon>
        <taxon>Fungi</taxon>
        <taxon>Dikarya</taxon>
        <taxon>Ascomycota</taxon>
        <taxon>Pezizomycotina</taxon>
        <taxon>Eurotiomycetes</taxon>
        <taxon>Eurotiomycetidae</taxon>
        <taxon>Eurotiales</taxon>
        <taxon>Aspergillaceae</taxon>
        <taxon>Penicillium</taxon>
    </lineage>
</organism>
<reference evidence="3" key="2">
    <citation type="journal article" date="2023" name="IMA Fungus">
        <title>Comparative genomic study of the Penicillium genus elucidates a diverse pangenome and 15 lateral gene transfer events.</title>
        <authorList>
            <person name="Petersen C."/>
            <person name="Sorensen T."/>
            <person name="Nielsen M.R."/>
            <person name="Sondergaard T.E."/>
            <person name="Sorensen J.L."/>
            <person name="Fitzpatrick D.A."/>
            <person name="Frisvad J.C."/>
            <person name="Nielsen K.L."/>
        </authorList>
    </citation>
    <scope>NUCLEOTIDE SEQUENCE</scope>
    <source>
        <strain evidence="3">IBT 30069</strain>
    </source>
</reference>
<dbReference type="PANTHER" id="PTHR43316:SF3">
    <property type="entry name" value="HALOACID DEHALOGENASE, TYPE II (AFU_ORTHOLOGUE AFUA_2G07750)-RELATED"/>
    <property type="match status" value="1"/>
</dbReference>
<dbReference type="Pfam" id="PF00702">
    <property type="entry name" value="Hydrolase"/>
    <property type="match status" value="1"/>
</dbReference>
<dbReference type="Proteomes" id="UP001149165">
    <property type="component" value="Unassembled WGS sequence"/>
</dbReference>
<dbReference type="PRINTS" id="PR00413">
    <property type="entry name" value="HADHALOGNASE"/>
</dbReference>
<dbReference type="PANTHER" id="PTHR43316">
    <property type="entry name" value="HYDROLASE, HALOACID DELAHOGENASE-RELATED"/>
    <property type="match status" value="1"/>
</dbReference>
<dbReference type="SUPFAM" id="SSF56784">
    <property type="entry name" value="HAD-like"/>
    <property type="match status" value="1"/>
</dbReference>
<protein>
    <recommendedName>
        <fullName evidence="5">Haloacid dehalogenase, type II</fullName>
    </recommendedName>
</protein>
<dbReference type="InterPro" id="IPR006328">
    <property type="entry name" value="2-HAD"/>
</dbReference>
<evidence type="ECO:0000256" key="2">
    <source>
        <dbReference type="ARBA" id="ARBA00022801"/>
    </source>
</evidence>
<dbReference type="InterPro" id="IPR006439">
    <property type="entry name" value="HAD-SF_hydro_IA"/>
</dbReference>
<comment type="similarity">
    <text evidence="1">Belongs to the HAD-like hydrolase superfamily. S-2-haloalkanoic acid dehalogenase family.</text>
</comment>
<dbReference type="InterPro" id="IPR023214">
    <property type="entry name" value="HAD_sf"/>
</dbReference>
<proteinExistence type="inferred from homology"/>
<reference evidence="3" key="1">
    <citation type="submission" date="2022-11" db="EMBL/GenBank/DDBJ databases">
        <authorList>
            <person name="Petersen C."/>
        </authorList>
    </citation>
    <scope>NUCLEOTIDE SEQUENCE</scope>
    <source>
        <strain evidence="3">IBT 30069</strain>
    </source>
</reference>
<accession>A0A9W9EKT3</accession>
<dbReference type="Gene3D" id="1.10.150.240">
    <property type="entry name" value="Putative phosphatase, domain 2"/>
    <property type="match status" value="1"/>
</dbReference>
<dbReference type="GO" id="GO:0019120">
    <property type="term" value="F:hydrolase activity, acting on acid halide bonds, in C-halide compounds"/>
    <property type="evidence" value="ECO:0007669"/>
    <property type="project" value="InterPro"/>
</dbReference>
<comment type="caution">
    <text evidence="3">The sequence shown here is derived from an EMBL/GenBank/DDBJ whole genome shotgun (WGS) entry which is preliminary data.</text>
</comment>
<dbReference type="SFLD" id="SFLDS00003">
    <property type="entry name" value="Haloacid_Dehalogenase"/>
    <property type="match status" value="1"/>
</dbReference>
<dbReference type="Gene3D" id="3.40.50.1000">
    <property type="entry name" value="HAD superfamily/HAD-like"/>
    <property type="match status" value="1"/>
</dbReference>
<dbReference type="GO" id="GO:0016791">
    <property type="term" value="F:phosphatase activity"/>
    <property type="evidence" value="ECO:0007669"/>
    <property type="project" value="UniProtKB-ARBA"/>
</dbReference>
<evidence type="ECO:0000256" key="1">
    <source>
        <dbReference type="ARBA" id="ARBA00008106"/>
    </source>
</evidence>
<dbReference type="NCBIfam" id="TIGR01428">
    <property type="entry name" value="HAD_type_II"/>
    <property type="match status" value="1"/>
</dbReference>
<evidence type="ECO:0000313" key="3">
    <source>
        <dbReference type="EMBL" id="KAJ5083667.1"/>
    </source>
</evidence>
<dbReference type="InterPro" id="IPR036412">
    <property type="entry name" value="HAD-like_sf"/>
</dbReference>
<keyword evidence="2" id="KW-0378">Hydrolase</keyword>
<evidence type="ECO:0008006" key="5">
    <source>
        <dbReference type="Google" id="ProtNLM"/>
    </source>
</evidence>